<evidence type="ECO:0000256" key="5">
    <source>
        <dbReference type="ARBA" id="ARBA00022679"/>
    </source>
</evidence>
<protein>
    <recommendedName>
        <fullName evidence="10">Alpha-1,3-glucosyltransferase</fullName>
        <ecNumber evidence="10">2.4.1.-</ecNumber>
    </recommendedName>
</protein>
<evidence type="ECO:0000256" key="1">
    <source>
        <dbReference type="ARBA" id="ARBA00004477"/>
    </source>
</evidence>
<dbReference type="Gene3D" id="3.40.47.10">
    <property type="match status" value="1"/>
</dbReference>
<reference evidence="11 12" key="1">
    <citation type="journal article" date="2023" name="bioRxiv">
        <title>Genome report: Whole genome sequence and annotation of Penstemon davidsonii.</title>
        <authorList>
            <person name="Ostevik K.L."/>
            <person name="Alabady M."/>
            <person name="Zhang M."/>
            <person name="Rausher M.D."/>
        </authorList>
    </citation>
    <scope>NUCLEOTIDE SEQUENCE [LARGE SCALE GENOMIC DNA]</scope>
    <source>
        <strain evidence="11">DNT005</strain>
        <tissue evidence="11">Whole leaf</tissue>
    </source>
</reference>
<feature type="transmembrane region" description="Helical" evidence="10">
    <location>
        <begin position="206"/>
        <end position="224"/>
    </location>
</feature>
<dbReference type="InterPro" id="IPR004856">
    <property type="entry name" value="Glyco_trans_ALG6/ALG8"/>
</dbReference>
<evidence type="ECO:0000256" key="6">
    <source>
        <dbReference type="ARBA" id="ARBA00022692"/>
    </source>
</evidence>
<evidence type="ECO:0000256" key="10">
    <source>
        <dbReference type="RuleBase" id="RU363110"/>
    </source>
</evidence>
<dbReference type="Proteomes" id="UP001291926">
    <property type="component" value="Unassembled WGS sequence"/>
</dbReference>
<sequence>MEAARGEAETVIFSAIDSLMHKTGITPKDIDILIVNCSLFSPTPSLSAMVVNKYKLRSNIKSFNLSGMGCSAGLISIDLARDLLQMSAYYAPAFFGYLLGKCLKRQNPILEILKLGLVVLGTFAVLWWPYLYSVDASLEVLSRLAPFERGLYEDYVANFWCTTSVVLKWKRLFTTQSLKLLCLAATISTCLPSMIQLVRFPSKRGFLHGLLNCSFSFYLFSFQVHEKSILLPLLPASLLAFEEPFMFRWLIYHALLSIFPLLRRDKLVLPYAVLYGLFGLLYYTTGGRKDTTEIYSFYSTLKSSAFACSIFLHMIYMTVTPPEKYPFLFEAVIMLFCFSQFFLVFIYSNSKQWALSKTSIQEDAEKKRL</sequence>
<dbReference type="EMBL" id="JAYDYQ010001087">
    <property type="protein sequence ID" value="KAK4490581.1"/>
    <property type="molecule type" value="Genomic_DNA"/>
</dbReference>
<feature type="transmembrane region" description="Helical" evidence="10">
    <location>
        <begin position="325"/>
        <end position="347"/>
    </location>
</feature>
<dbReference type="Pfam" id="PF03155">
    <property type="entry name" value="Alg6_Alg8"/>
    <property type="match status" value="1"/>
</dbReference>
<comment type="pathway">
    <text evidence="2 10">Protein modification; protein glycosylation.</text>
</comment>
<dbReference type="PANTHER" id="PTHR12413">
    <property type="entry name" value="DOLICHYL GLYCOSYLTRANSFERASE"/>
    <property type="match status" value="1"/>
</dbReference>
<keyword evidence="9 10" id="KW-0472">Membrane</keyword>
<comment type="subcellular location">
    <subcellularLocation>
        <location evidence="1 10">Endoplasmic reticulum membrane</location>
        <topology evidence="1 10">Multi-pass membrane protein</topology>
    </subcellularLocation>
</comment>
<comment type="caution">
    <text evidence="11">The sequence shown here is derived from an EMBL/GenBank/DDBJ whole genome shotgun (WGS) entry which is preliminary data.</text>
</comment>
<evidence type="ECO:0000256" key="2">
    <source>
        <dbReference type="ARBA" id="ARBA00004922"/>
    </source>
</evidence>
<feature type="transmembrane region" description="Helical" evidence="10">
    <location>
        <begin position="268"/>
        <end position="285"/>
    </location>
</feature>
<evidence type="ECO:0000256" key="3">
    <source>
        <dbReference type="ARBA" id="ARBA00008715"/>
    </source>
</evidence>
<dbReference type="InterPro" id="IPR016039">
    <property type="entry name" value="Thiolase-like"/>
</dbReference>
<feature type="transmembrane region" description="Helical" evidence="10">
    <location>
        <begin position="112"/>
        <end position="130"/>
    </location>
</feature>
<evidence type="ECO:0000256" key="8">
    <source>
        <dbReference type="ARBA" id="ARBA00022989"/>
    </source>
</evidence>
<keyword evidence="6 10" id="KW-0812">Transmembrane</keyword>
<evidence type="ECO:0000313" key="12">
    <source>
        <dbReference type="Proteomes" id="UP001291926"/>
    </source>
</evidence>
<evidence type="ECO:0000256" key="9">
    <source>
        <dbReference type="ARBA" id="ARBA00023136"/>
    </source>
</evidence>
<organism evidence="11 12">
    <name type="scientific">Penstemon davidsonii</name>
    <dbReference type="NCBI Taxonomy" id="160366"/>
    <lineage>
        <taxon>Eukaryota</taxon>
        <taxon>Viridiplantae</taxon>
        <taxon>Streptophyta</taxon>
        <taxon>Embryophyta</taxon>
        <taxon>Tracheophyta</taxon>
        <taxon>Spermatophyta</taxon>
        <taxon>Magnoliopsida</taxon>
        <taxon>eudicotyledons</taxon>
        <taxon>Gunneridae</taxon>
        <taxon>Pentapetalae</taxon>
        <taxon>asterids</taxon>
        <taxon>lamiids</taxon>
        <taxon>Lamiales</taxon>
        <taxon>Plantaginaceae</taxon>
        <taxon>Cheloneae</taxon>
        <taxon>Penstemon</taxon>
    </lineage>
</organism>
<proteinExistence type="inferred from homology"/>
<gene>
    <name evidence="11" type="ORF">RD792_001265</name>
</gene>
<evidence type="ECO:0000256" key="4">
    <source>
        <dbReference type="ARBA" id="ARBA00022676"/>
    </source>
</evidence>
<keyword evidence="4 10" id="KW-0328">Glycosyltransferase</keyword>
<comment type="similarity">
    <text evidence="3 10">Belongs to the ALG6/ALG8 glucosyltransferase family.</text>
</comment>
<name>A0ABR0DNK6_9LAMI</name>
<accession>A0ABR0DNK6</accession>
<keyword evidence="12" id="KW-1185">Reference proteome</keyword>
<dbReference type="PANTHER" id="PTHR12413:SF1">
    <property type="entry name" value="DOLICHYL PYROPHOSPHATE MAN9GLCNAC2 ALPHA-1,3-GLUCOSYLTRANSFERASE"/>
    <property type="match status" value="1"/>
</dbReference>
<dbReference type="EC" id="2.4.1.-" evidence="10"/>
<dbReference type="SUPFAM" id="SSF53901">
    <property type="entry name" value="Thiolase-like"/>
    <property type="match status" value="1"/>
</dbReference>
<keyword evidence="8 10" id="KW-1133">Transmembrane helix</keyword>
<feature type="transmembrane region" description="Helical" evidence="10">
    <location>
        <begin position="297"/>
        <end position="319"/>
    </location>
</feature>
<comment type="caution">
    <text evidence="10">Lacks conserved residue(s) required for the propagation of feature annotation.</text>
</comment>
<keyword evidence="5 10" id="KW-0808">Transferase</keyword>
<evidence type="ECO:0000313" key="11">
    <source>
        <dbReference type="EMBL" id="KAK4490581.1"/>
    </source>
</evidence>
<evidence type="ECO:0000256" key="7">
    <source>
        <dbReference type="ARBA" id="ARBA00022824"/>
    </source>
</evidence>
<keyword evidence="7 10" id="KW-0256">Endoplasmic reticulum</keyword>